<protein>
    <submittedName>
        <fullName evidence="1">Uncharacterized protein</fullName>
    </submittedName>
</protein>
<proteinExistence type="predicted"/>
<sequence length="87" mass="10334">MEINNLAGIDEKGISDEYREQLKRAGRDVRLETVQKENARRVSDLSRSDKLNSADKEKVFSLIIRQEFKFYNTKWFRLDPSEIDIRI</sequence>
<gene>
    <name evidence="1" type="ORF">I0Q91_00975</name>
</gene>
<evidence type="ECO:0000313" key="1">
    <source>
        <dbReference type="EMBL" id="MBF8435639.1"/>
    </source>
</evidence>
<keyword evidence="2" id="KW-1185">Reference proteome</keyword>
<dbReference type="AlphaFoldDB" id="A0A931AS68"/>
<dbReference type="EMBL" id="JADPIE010000001">
    <property type="protein sequence ID" value="MBF8435639.1"/>
    <property type="molecule type" value="Genomic_DNA"/>
</dbReference>
<name>A0A931AS68_9FIRM</name>
<evidence type="ECO:0000313" key="2">
    <source>
        <dbReference type="Proteomes" id="UP000621436"/>
    </source>
</evidence>
<organism evidence="1 2">
    <name type="scientific">Halonatronomonas betaini</name>
    <dbReference type="NCBI Taxonomy" id="2778430"/>
    <lineage>
        <taxon>Bacteria</taxon>
        <taxon>Bacillati</taxon>
        <taxon>Bacillota</taxon>
        <taxon>Clostridia</taxon>
        <taxon>Halanaerobiales</taxon>
        <taxon>Halarsenatibacteraceae</taxon>
        <taxon>Halonatronomonas</taxon>
    </lineage>
</organism>
<dbReference type="RefSeq" id="WP_270452282.1">
    <property type="nucleotide sequence ID" value="NZ_JADPIE010000001.1"/>
</dbReference>
<reference evidence="1" key="1">
    <citation type="submission" date="2020-11" db="EMBL/GenBank/DDBJ databases">
        <title>Halonatronomonas betainensis gen. nov., sp. nov. a novel haloalkaliphilic representative of the family Halanaerobiacae capable of betaine degradation.</title>
        <authorList>
            <person name="Boltyanskaya Y."/>
            <person name="Kevbrin V."/>
            <person name="Detkova E."/>
            <person name="Grouzdev D.S."/>
            <person name="Koziaeva V."/>
            <person name="Zhilina T."/>
        </authorList>
    </citation>
    <scope>NUCLEOTIDE SEQUENCE</scope>
    <source>
        <strain evidence="1">Z-7014</strain>
    </source>
</reference>
<accession>A0A931AS68</accession>
<dbReference type="Proteomes" id="UP000621436">
    <property type="component" value="Unassembled WGS sequence"/>
</dbReference>
<comment type="caution">
    <text evidence="1">The sequence shown here is derived from an EMBL/GenBank/DDBJ whole genome shotgun (WGS) entry which is preliminary data.</text>
</comment>